<dbReference type="Pfam" id="PF12728">
    <property type="entry name" value="HTH_17"/>
    <property type="match status" value="1"/>
</dbReference>
<comment type="caution">
    <text evidence="2">The sequence shown here is derived from an EMBL/GenBank/DDBJ whole genome shotgun (WGS) entry which is preliminary data.</text>
</comment>
<keyword evidence="3" id="KW-1185">Reference proteome</keyword>
<name>A0ABQ4CF26_9ACTN</name>
<dbReference type="InterPro" id="IPR041657">
    <property type="entry name" value="HTH_17"/>
</dbReference>
<organism evidence="2 3">
    <name type="scientific">Asanoa iriomotensis</name>
    <dbReference type="NCBI Taxonomy" id="234613"/>
    <lineage>
        <taxon>Bacteria</taxon>
        <taxon>Bacillati</taxon>
        <taxon>Actinomycetota</taxon>
        <taxon>Actinomycetes</taxon>
        <taxon>Micromonosporales</taxon>
        <taxon>Micromonosporaceae</taxon>
        <taxon>Asanoa</taxon>
    </lineage>
</organism>
<dbReference type="NCBIfam" id="TIGR01764">
    <property type="entry name" value="excise"/>
    <property type="match status" value="1"/>
</dbReference>
<sequence length="81" mass="8913">MEEQATQPLRLIPGDGDQPKAMYRIPEAMRLLSLSRSVIYEQIRAGRLRSVTQGRTRLVPASAIAEYVALLESEASEGKAA</sequence>
<evidence type="ECO:0000313" key="2">
    <source>
        <dbReference type="EMBL" id="GIF61374.1"/>
    </source>
</evidence>
<dbReference type="EMBL" id="BONC01000102">
    <property type="protein sequence ID" value="GIF61374.1"/>
    <property type="molecule type" value="Genomic_DNA"/>
</dbReference>
<protein>
    <recommendedName>
        <fullName evidence="1">Helix-turn-helix domain-containing protein</fullName>
    </recommendedName>
</protein>
<dbReference type="Proteomes" id="UP000624325">
    <property type="component" value="Unassembled WGS sequence"/>
</dbReference>
<proteinExistence type="predicted"/>
<gene>
    <name evidence="2" type="ORF">Air01nite_74690</name>
</gene>
<accession>A0ABQ4CF26</accession>
<reference evidence="2 3" key="1">
    <citation type="submission" date="2021-01" db="EMBL/GenBank/DDBJ databases">
        <title>Whole genome shotgun sequence of Asanoa iriomotensis NBRC 100142.</title>
        <authorList>
            <person name="Komaki H."/>
            <person name="Tamura T."/>
        </authorList>
    </citation>
    <scope>NUCLEOTIDE SEQUENCE [LARGE SCALE GENOMIC DNA]</scope>
    <source>
        <strain evidence="2 3">NBRC 100142</strain>
    </source>
</reference>
<dbReference type="InterPro" id="IPR010093">
    <property type="entry name" value="SinI_DNA-bd"/>
</dbReference>
<feature type="domain" description="Helix-turn-helix" evidence="1">
    <location>
        <begin position="22"/>
        <end position="68"/>
    </location>
</feature>
<evidence type="ECO:0000259" key="1">
    <source>
        <dbReference type="Pfam" id="PF12728"/>
    </source>
</evidence>
<evidence type="ECO:0000313" key="3">
    <source>
        <dbReference type="Proteomes" id="UP000624325"/>
    </source>
</evidence>